<gene>
    <name evidence="7" type="ORF">EDC38_0484</name>
</gene>
<dbReference type="AlphaFoldDB" id="A0A3N1NUQ7"/>
<evidence type="ECO:0000256" key="2">
    <source>
        <dbReference type="ARBA" id="ARBA00023015"/>
    </source>
</evidence>
<dbReference type="PANTHER" id="PTHR43133:SF62">
    <property type="entry name" value="RNA POLYMERASE SIGMA FACTOR SIGZ"/>
    <property type="match status" value="1"/>
</dbReference>
<dbReference type="Pfam" id="PF08281">
    <property type="entry name" value="Sigma70_r4_2"/>
    <property type="match status" value="1"/>
</dbReference>
<dbReference type="InterPro" id="IPR013249">
    <property type="entry name" value="RNA_pol_sigma70_r4_t2"/>
</dbReference>
<evidence type="ECO:0000313" key="7">
    <source>
        <dbReference type="EMBL" id="ROQ19893.1"/>
    </source>
</evidence>
<keyword evidence="3" id="KW-0731">Sigma factor</keyword>
<sequence length="181" mass="20883">MNESNDPFLSLLSRTAEGEHTAFAQLYRESSGKLYAVSLQMLRRRDWAEDAVQEAFVRIWYNAGSYHAEKGTVMSWMISIARYRALDMLRAAKSRPEINEESSAEEGSDESPELDLYQHRERAEIDRCMNQLEGTQRHAIHLAYFLGMTHIEVCKRLASPLGSVKSWIRRGLDRLKRCLEA</sequence>
<comment type="caution">
    <text evidence="7">The sequence shown here is derived from an EMBL/GenBank/DDBJ whole genome shotgun (WGS) entry which is preliminary data.</text>
</comment>
<dbReference type="GO" id="GO:0006352">
    <property type="term" value="P:DNA-templated transcription initiation"/>
    <property type="evidence" value="ECO:0007669"/>
    <property type="project" value="InterPro"/>
</dbReference>
<evidence type="ECO:0000256" key="4">
    <source>
        <dbReference type="ARBA" id="ARBA00023163"/>
    </source>
</evidence>
<dbReference type="GO" id="GO:0003677">
    <property type="term" value="F:DNA binding"/>
    <property type="evidence" value="ECO:0007669"/>
    <property type="project" value="InterPro"/>
</dbReference>
<dbReference type="NCBIfam" id="TIGR02937">
    <property type="entry name" value="sigma70-ECF"/>
    <property type="match status" value="1"/>
</dbReference>
<feature type="domain" description="RNA polymerase sigma factor 70 region 4 type 2" evidence="6">
    <location>
        <begin position="123"/>
        <end position="175"/>
    </location>
</feature>
<comment type="similarity">
    <text evidence="1">Belongs to the sigma-70 factor family. ECF subfamily.</text>
</comment>
<name>A0A3N1NUQ7_9GAMM</name>
<dbReference type="Proteomes" id="UP000273643">
    <property type="component" value="Unassembled WGS sequence"/>
</dbReference>
<dbReference type="SUPFAM" id="SSF88659">
    <property type="entry name" value="Sigma3 and sigma4 domains of RNA polymerase sigma factors"/>
    <property type="match status" value="1"/>
</dbReference>
<keyword evidence="4" id="KW-0804">Transcription</keyword>
<proteinExistence type="inferred from homology"/>
<evidence type="ECO:0000259" key="5">
    <source>
        <dbReference type="Pfam" id="PF04542"/>
    </source>
</evidence>
<reference evidence="7 8" key="1">
    <citation type="submission" date="2018-11" db="EMBL/GenBank/DDBJ databases">
        <title>Genomic Encyclopedia of Type Strains, Phase IV (KMG-IV): sequencing the most valuable type-strain genomes for metagenomic binning, comparative biology and taxonomic classification.</title>
        <authorList>
            <person name="Goeker M."/>
        </authorList>
    </citation>
    <scope>NUCLEOTIDE SEQUENCE [LARGE SCALE GENOMIC DNA]</scope>
    <source>
        <strain evidence="7 8">DSM 16974</strain>
    </source>
</reference>
<organism evidence="7 8">
    <name type="scientific">Marinimicrobium koreense</name>
    <dbReference type="NCBI Taxonomy" id="306545"/>
    <lineage>
        <taxon>Bacteria</taxon>
        <taxon>Pseudomonadati</taxon>
        <taxon>Pseudomonadota</taxon>
        <taxon>Gammaproteobacteria</taxon>
        <taxon>Cellvibrionales</taxon>
        <taxon>Cellvibrionaceae</taxon>
        <taxon>Marinimicrobium</taxon>
    </lineage>
</organism>
<dbReference type="PANTHER" id="PTHR43133">
    <property type="entry name" value="RNA POLYMERASE ECF-TYPE SIGMA FACTO"/>
    <property type="match status" value="1"/>
</dbReference>
<dbReference type="GO" id="GO:0016987">
    <property type="term" value="F:sigma factor activity"/>
    <property type="evidence" value="ECO:0007669"/>
    <property type="project" value="UniProtKB-KW"/>
</dbReference>
<dbReference type="OrthoDB" id="9784272at2"/>
<evidence type="ECO:0000256" key="3">
    <source>
        <dbReference type="ARBA" id="ARBA00023082"/>
    </source>
</evidence>
<dbReference type="SUPFAM" id="SSF88946">
    <property type="entry name" value="Sigma2 domain of RNA polymerase sigma factors"/>
    <property type="match status" value="1"/>
</dbReference>
<dbReference type="RefSeq" id="WP_123637171.1">
    <property type="nucleotide sequence ID" value="NZ_RJUK01000001.1"/>
</dbReference>
<dbReference type="Pfam" id="PF04542">
    <property type="entry name" value="Sigma70_r2"/>
    <property type="match status" value="1"/>
</dbReference>
<dbReference type="CDD" id="cd06171">
    <property type="entry name" value="Sigma70_r4"/>
    <property type="match status" value="1"/>
</dbReference>
<keyword evidence="8" id="KW-1185">Reference proteome</keyword>
<dbReference type="Gene3D" id="1.10.1740.10">
    <property type="match status" value="1"/>
</dbReference>
<dbReference type="InterPro" id="IPR007627">
    <property type="entry name" value="RNA_pol_sigma70_r2"/>
</dbReference>
<accession>A0A3N1NUQ7</accession>
<feature type="domain" description="RNA polymerase sigma-70 region 2" evidence="5">
    <location>
        <begin position="26"/>
        <end position="93"/>
    </location>
</feature>
<dbReference type="InterPro" id="IPR013325">
    <property type="entry name" value="RNA_pol_sigma_r2"/>
</dbReference>
<evidence type="ECO:0000259" key="6">
    <source>
        <dbReference type="Pfam" id="PF08281"/>
    </source>
</evidence>
<protein>
    <submittedName>
        <fullName evidence="7">RNA polymerase sigma-70 factor (ECF subfamily)</fullName>
    </submittedName>
</protein>
<evidence type="ECO:0000256" key="1">
    <source>
        <dbReference type="ARBA" id="ARBA00010641"/>
    </source>
</evidence>
<evidence type="ECO:0000313" key="8">
    <source>
        <dbReference type="Proteomes" id="UP000273643"/>
    </source>
</evidence>
<dbReference type="InterPro" id="IPR039425">
    <property type="entry name" value="RNA_pol_sigma-70-like"/>
</dbReference>
<keyword evidence="2" id="KW-0805">Transcription regulation</keyword>
<dbReference type="InterPro" id="IPR013324">
    <property type="entry name" value="RNA_pol_sigma_r3/r4-like"/>
</dbReference>
<dbReference type="InterPro" id="IPR036388">
    <property type="entry name" value="WH-like_DNA-bd_sf"/>
</dbReference>
<dbReference type="InterPro" id="IPR014284">
    <property type="entry name" value="RNA_pol_sigma-70_dom"/>
</dbReference>
<dbReference type="Gene3D" id="1.10.10.10">
    <property type="entry name" value="Winged helix-like DNA-binding domain superfamily/Winged helix DNA-binding domain"/>
    <property type="match status" value="1"/>
</dbReference>
<dbReference type="EMBL" id="RJUK01000001">
    <property type="protein sequence ID" value="ROQ19893.1"/>
    <property type="molecule type" value="Genomic_DNA"/>
</dbReference>